<accession>A0A4W4ETZ7</accession>
<dbReference type="OMA" id="CKNERNA"/>
<reference evidence="7" key="3">
    <citation type="submission" date="2020-05" db="EMBL/GenBank/DDBJ databases">
        <title>Electrophorus electricus (electric eel) genome, fEleEle1, primary haplotype.</title>
        <authorList>
            <person name="Myers G."/>
            <person name="Meyer A."/>
            <person name="Fedrigo O."/>
            <person name="Formenti G."/>
            <person name="Rhie A."/>
            <person name="Tracey A."/>
            <person name="Sims Y."/>
            <person name="Jarvis E.D."/>
        </authorList>
    </citation>
    <scope>NUCLEOTIDE SEQUENCE [LARGE SCALE GENOMIC DNA]</scope>
</reference>
<evidence type="ECO:0000256" key="3">
    <source>
        <dbReference type="ARBA" id="ARBA00022833"/>
    </source>
</evidence>
<evidence type="ECO:0000313" key="8">
    <source>
        <dbReference type="Proteomes" id="UP000314983"/>
    </source>
</evidence>
<dbReference type="PANTHER" id="PTHR47696">
    <property type="entry name" value="THAP DOMAIN-CONTAINING PROTEIN 2"/>
    <property type="match status" value="1"/>
</dbReference>
<evidence type="ECO:0000259" key="6">
    <source>
        <dbReference type="PROSITE" id="PS50950"/>
    </source>
</evidence>
<reference evidence="8" key="2">
    <citation type="journal article" date="2017" name="Sci. Adv.">
        <title>A tail of two voltages: Proteomic comparison of the three electric organs of the electric eel.</title>
        <authorList>
            <person name="Traeger L.L."/>
            <person name="Sabat G."/>
            <person name="Barrett-Wilt G.A."/>
            <person name="Wells G.B."/>
            <person name="Sussman M.R."/>
        </authorList>
    </citation>
    <scope>NUCLEOTIDE SEQUENCE [LARGE SCALE GENOMIC DNA]</scope>
</reference>
<dbReference type="InterPro" id="IPR038441">
    <property type="entry name" value="THAP_Znf_sf"/>
</dbReference>
<protein>
    <recommendedName>
        <fullName evidence="6">THAP-type domain-containing protein</fullName>
    </recommendedName>
</protein>
<name>A0A4W4ETZ7_ELEEL</name>
<dbReference type="GO" id="GO:0008270">
    <property type="term" value="F:zinc ion binding"/>
    <property type="evidence" value="ECO:0007669"/>
    <property type="project" value="UniProtKB-KW"/>
</dbReference>
<dbReference type="SMART" id="SM00692">
    <property type="entry name" value="DM3"/>
    <property type="match status" value="1"/>
</dbReference>
<dbReference type="InterPro" id="IPR006612">
    <property type="entry name" value="THAP_Znf"/>
</dbReference>
<keyword evidence="3" id="KW-0862">Zinc</keyword>
<proteinExistence type="predicted"/>
<dbReference type="Ensembl" id="ENSEEET00000015487.2">
    <property type="protein sequence ID" value="ENSEEEP00000015308.1"/>
    <property type="gene ID" value="ENSEEEG00000007610.2"/>
</dbReference>
<sequence length="109" mass="12641">MPDFCAAFGCSKERNARTKQLGVTFHRFPKDKVKRKAWTAALKRRDFEPNDYSVVCSCHFKSEDFDRTGQTTRLKEGVIPSVFTFPDHLCKVRCWAYIIVTLIKCGEQM</sequence>
<evidence type="ECO:0000256" key="1">
    <source>
        <dbReference type="ARBA" id="ARBA00022723"/>
    </source>
</evidence>
<dbReference type="SUPFAM" id="SSF57716">
    <property type="entry name" value="Glucocorticoid receptor-like (DNA-binding domain)"/>
    <property type="match status" value="1"/>
</dbReference>
<dbReference type="GeneTree" id="ENSGT00940000165627"/>
<dbReference type="PROSITE" id="PS50950">
    <property type="entry name" value="ZF_THAP"/>
    <property type="match status" value="1"/>
</dbReference>
<dbReference type="GO" id="GO:0003677">
    <property type="term" value="F:DNA binding"/>
    <property type="evidence" value="ECO:0007669"/>
    <property type="project" value="UniProtKB-UniRule"/>
</dbReference>
<reference evidence="8" key="1">
    <citation type="journal article" date="2014" name="Science">
        <title>Nonhuman genetics. Genomic basis for the convergent evolution of electric organs.</title>
        <authorList>
            <person name="Gallant J.R."/>
            <person name="Traeger L.L."/>
            <person name="Volkening J.D."/>
            <person name="Moffett H."/>
            <person name="Chen P.H."/>
            <person name="Novina C.D."/>
            <person name="Phillips G.N.Jr."/>
            <person name="Anand R."/>
            <person name="Wells G.B."/>
            <person name="Pinch M."/>
            <person name="Guth R."/>
            <person name="Unguez G.A."/>
            <person name="Albert J.S."/>
            <person name="Zakon H.H."/>
            <person name="Samanta M.P."/>
            <person name="Sussman M.R."/>
        </authorList>
    </citation>
    <scope>NUCLEOTIDE SEQUENCE [LARGE SCALE GENOMIC DNA]</scope>
</reference>
<keyword evidence="2 5" id="KW-0863">Zinc-finger</keyword>
<keyword evidence="8" id="KW-1185">Reference proteome</keyword>
<dbReference type="Proteomes" id="UP000314983">
    <property type="component" value="Chromosome 10"/>
</dbReference>
<dbReference type="SMART" id="SM00980">
    <property type="entry name" value="THAP"/>
    <property type="match status" value="1"/>
</dbReference>
<keyword evidence="4 5" id="KW-0238">DNA-binding</keyword>
<evidence type="ECO:0000313" key="7">
    <source>
        <dbReference type="Ensembl" id="ENSEEEP00000015308.1"/>
    </source>
</evidence>
<dbReference type="Gene3D" id="6.20.210.20">
    <property type="entry name" value="THAP domain"/>
    <property type="match status" value="1"/>
</dbReference>
<dbReference type="AlphaFoldDB" id="A0A4W4ETZ7"/>
<feature type="domain" description="THAP-type" evidence="6">
    <location>
        <begin position="1"/>
        <end position="83"/>
    </location>
</feature>
<reference evidence="7" key="5">
    <citation type="submission" date="2025-09" db="UniProtKB">
        <authorList>
            <consortium name="Ensembl"/>
        </authorList>
    </citation>
    <scope>IDENTIFICATION</scope>
</reference>
<dbReference type="InterPro" id="IPR026521">
    <property type="entry name" value="THAP2"/>
</dbReference>
<keyword evidence="1" id="KW-0479">Metal-binding</keyword>
<dbReference type="Pfam" id="PF05485">
    <property type="entry name" value="THAP"/>
    <property type="match status" value="1"/>
</dbReference>
<evidence type="ECO:0000256" key="4">
    <source>
        <dbReference type="ARBA" id="ARBA00023125"/>
    </source>
</evidence>
<dbReference type="PANTHER" id="PTHR47696:SF1">
    <property type="entry name" value="THAP DOMAIN-CONTAINING PROTEIN 2"/>
    <property type="match status" value="1"/>
</dbReference>
<organism evidence="7 8">
    <name type="scientific">Electrophorus electricus</name>
    <name type="common">Electric eel</name>
    <name type="synonym">Gymnotus electricus</name>
    <dbReference type="NCBI Taxonomy" id="8005"/>
    <lineage>
        <taxon>Eukaryota</taxon>
        <taxon>Metazoa</taxon>
        <taxon>Chordata</taxon>
        <taxon>Craniata</taxon>
        <taxon>Vertebrata</taxon>
        <taxon>Euteleostomi</taxon>
        <taxon>Actinopterygii</taxon>
        <taxon>Neopterygii</taxon>
        <taxon>Teleostei</taxon>
        <taxon>Ostariophysi</taxon>
        <taxon>Gymnotiformes</taxon>
        <taxon>Gymnotoidei</taxon>
        <taxon>Gymnotidae</taxon>
        <taxon>Electrophorus</taxon>
    </lineage>
</organism>
<evidence type="ECO:0000256" key="5">
    <source>
        <dbReference type="PROSITE-ProRule" id="PRU00309"/>
    </source>
</evidence>
<evidence type="ECO:0000256" key="2">
    <source>
        <dbReference type="ARBA" id="ARBA00022771"/>
    </source>
</evidence>
<reference evidence="7" key="4">
    <citation type="submission" date="2025-08" db="UniProtKB">
        <authorList>
            <consortium name="Ensembl"/>
        </authorList>
    </citation>
    <scope>IDENTIFICATION</scope>
</reference>